<protein>
    <submittedName>
        <fullName evidence="1">Uncharacterized protein</fullName>
    </submittedName>
</protein>
<reference evidence="1" key="1">
    <citation type="journal article" date="2019" name="Sci. Rep.">
        <title>Draft genome of Tanacetum cinerariifolium, the natural source of mosquito coil.</title>
        <authorList>
            <person name="Yamashiro T."/>
            <person name="Shiraishi A."/>
            <person name="Satake H."/>
            <person name="Nakayama K."/>
        </authorList>
    </citation>
    <scope>NUCLEOTIDE SEQUENCE</scope>
</reference>
<organism evidence="1">
    <name type="scientific">Tanacetum cinerariifolium</name>
    <name type="common">Dalmatian daisy</name>
    <name type="synonym">Chrysanthemum cinerariifolium</name>
    <dbReference type="NCBI Taxonomy" id="118510"/>
    <lineage>
        <taxon>Eukaryota</taxon>
        <taxon>Viridiplantae</taxon>
        <taxon>Streptophyta</taxon>
        <taxon>Embryophyta</taxon>
        <taxon>Tracheophyta</taxon>
        <taxon>Spermatophyta</taxon>
        <taxon>Magnoliopsida</taxon>
        <taxon>eudicotyledons</taxon>
        <taxon>Gunneridae</taxon>
        <taxon>Pentapetalae</taxon>
        <taxon>asterids</taxon>
        <taxon>campanulids</taxon>
        <taxon>Asterales</taxon>
        <taxon>Asteraceae</taxon>
        <taxon>Asteroideae</taxon>
        <taxon>Anthemideae</taxon>
        <taxon>Anthemidinae</taxon>
        <taxon>Tanacetum</taxon>
    </lineage>
</organism>
<gene>
    <name evidence="1" type="ORF">Tci_923998</name>
</gene>
<sequence>FGGGGKQGIELLEAVAVGFVGVLYHQHQLVAGQQLLGGIVAIGVGQGKVGDDGARFLGVEQRHGLVLPSRIGRKLVKFLGFTVAGEGVAVLGRLGRLHQLADVITYFIR</sequence>
<proteinExistence type="predicted"/>
<feature type="non-terminal residue" evidence="1">
    <location>
        <position position="109"/>
    </location>
</feature>
<dbReference type="AlphaFoldDB" id="A0A699WXY2"/>
<dbReference type="EMBL" id="BKCJ011777171">
    <property type="protein sequence ID" value="GFD52029.1"/>
    <property type="molecule type" value="Genomic_DNA"/>
</dbReference>
<evidence type="ECO:0000313" key="1">
    <source>
        <dbReference type="EMBL" id="GFD52029.1"/>
    </source>
</evidence>
<accession>A0A699WXY2</accession>
<name>A0A699WXY2_TANCI</name>
<comment type="caution">
    <text evidence="1">The sequence shown here is derived from an EMBL/GenBank/DDBJ whole genome shotgun (WGS) entry which is preliminary data.</text>
</comment>
<feature type="non-terminal residue" evidence="1">
    <location>
        <position position="1"/>
    </location>
</feature>